<dbReference type="KEGG" id="pdu:PDUR_16855"/>
<dbReference type="InterPro" id="IPR000073">
    <property type="entry name" value="AB_hydrolase_1"/>
</dbReference>
<dbReference type="OrthoDB" id="5513277at2"/>
<accession>A0A089HRS7</accession>
<dbReference type="Pfam" id="PF00561">
    <property type="entry name" value="Abhydrolase_1"/>
    <property type="match status" value="1"/>
</dbReference>
<dbReference type="AlphaFoldDB" id="A0A089HRS7"/>
<dbReference type="EMBL" id="CP009288">
    <property type="protein sequence ID" value="AIQ13400.1"/>
    <property type="molecule type" value="Genomic_DNA"/>
</dbReference>
<evidence type="ECO:0000313" key="3">
    <source>
        <dbReference type="Proteomes" id="UP000029409"/>
    </source>
</evidence>
<sequence length="296" mass="33744">METTKAEADHKDYLEAYSACLSLWPVAYKTVYVTTSYGDTHILISGSEENPPLLLLHGLGFSSTMWYPNIAELSKSCCTYCIDIVGDANKTIFTRKPASRSELSEWLLEVIKALNLERPDLAGLSYGGFIALNFAIHYPEYINKVILLSPAGTLQPFKLQFFARVFSTLFFSGKKALLDNFLRWMFEERYEMHPLFLQQLTAGMRLRRSSSVDRGKKKSKSIWPSVIPNDELKNIKSDVMLLLGEEEVIYNPVKGLKRAKKWIPRIDAKLLKNVGHGMSMEQPDLINNYILSFLQK</sequence>
<evidence type="ECO:0000259" key="1">
    <source>
        <dbReference type="Pfam" id="PF00561"/>
    </source>
</evidence>
<protein>
    <recommendedName>
        <fullName evidence="1">AB hydrolase-1 domain-containing protein</fullName>
    </recommendedName>
</protein>
<gene>
    <name evidence="2" type="ORF">PDUR_16855</name>
</gene>
<organism evidence="2 3">
    <name type="scientific">Paenibacillus durus</name>
    <name type="common">Paenibacillus azotofixans</name>
    <dbReference type="NCBI Taxonomy" id="44251"/>
    <lineage>
        <taxon>Bacteria</taxon>
        <taxon>Bacillati</taxon>
        <taxon>Bacillota</taxon>
        <taxon>Bacilli</taxon>
        <taxon>Bacillales</taxon>
        <taxon>Paenibacillaceae</taxon>
        <taxon>Paenibacillus</taxon>
    </lineage>
</organism>
<dbReference type="PANTHER" id="PTHR43798">
    <property type="entry name" value="MONOACYLGLYCEROL LIPASE"/>
    <property type="match status" value="1"/>
</dbReference>
<dbReference type="PRINTS" id="PR00111">
    <property type="entry name" value="ABHYDROLASE"/>
</dbReference>
<dbReference type="InterPro" id="IPR050266">
    <property type="entry name" value="AB_hydrolase_sf"/>
</dbReference>
<dbReference type="InterPro" id="IPR029058">
    <property type="entry name" value="AB_hydrolase_fold"/>
</dbReference>
<reference evidence="2 3" key="1">
    <citation type="submission" date="2014-08" db="EMBL/GenBank/DDBJ databases">
        <title>Comparative genomics of the Paenibacillus odorifer group.</title>
        <authorList>
            <person name="den Bakker H.C."/>
            <person name="Tsai Y.-C."/>
            <person name="Martin N."/>
            <person name="Korlach J."/>
            <person name="Wiedmann M."/>
        </authorList>
    </citation>
    <scope>NUCLEOTIDE SEQUENCE [LARGE SCALE GENOMIC DNA]</scope>
    <source>
        <strain evidence="2 3">DSM 1735</strain>
    </source>
</reference>
<dbReference type="SUPFAM" id="SSF53474">
    <property type="entry name" value="alpha/beta-Hydrolases"/>
    <property type="match status" value="1"/>
</dbReference>
<dbReference type="eggNOG" id="COG0596">
    <property type="taxonomic scope" value="Bacteria"/>
</dbReference>
<feature type="domain" description="AB hydrolase-1" evidence="1">
    <location>
        <begin position="51"/>
        <end position="282"/>
    </location>
</feature>
<proteinExistence type="predicted"/>
<dbReference type="RefSeq" id="WP_042207191.1">
    <property type="nucleotide sequence ID" value="NZ_CP009288.1"/>
</dbReference>
<keyword evidence="3" id="KW-1185">Reference proteome</keyword>
<dbReference type="STRING" id="44251.PDUR_16855"/>
<dbReference type="Proteomes" id="UP000029409">
    <property type="component" value="Chromosome"/>
</dbReference>
<name>A0A089HRS7_PAEDU</name>
<evidence type="ECO:0000313" key="2">
    <source>
        <dbReference type="EMBL" id="AIQ13400.1"/>
    </source>
</evidence>
<dbReference type="Gene3D" id="3.40.50.1820">
    <property type="entry name" value="alpha/beta hydrolase"/>
    <property type="match status" value="1"/>
</dbReference>